<dbReference type="RefSeq" id="XP_001742082.1">
    <property type="nucleotide sequence ID" value="XM_001742030.1"/>
</dbReference>
<gene>
    <name evidence="2" type="ORF">MONBRDRAFT_2631</name>
</gene>
<evidence type="ECO:0000313" key="2">
    <source>
        <dbReference type="EMBL" id="EDQ92320.1"/>
    </source>
</evidence>
<feature type="domain" description="Metallo-beta-lactamase" evidence="1">
    <location>
        <begin position="8"/>
        <end position="155"/>
    </location>
</feature>
<reference evidence="2 3" key="1">
    <citation type="journal article" date="2008" name="Nature">
        <title>The genome of the choanoflagellate Monosiga brevicollis and the origin of metazoans.</title>
        <authorList>
            <consortium name="JGI Sequencing"/>
            <person name="King N."/>
            <person name="Westbrook M.J."/>
            <person name="Young S.L."/>
            <person name="Kuo A."/>
            <person name="Abedin M."/>
            <person name="Chapman J."/>
            <person name="Fairclough S."/>
            <person name="Hellsten U."/>
            <person name="Isogai Y."/>
            <person name="Letunic I."/>
            <person name="Marr M."/>
            <person name="Pincus D."/>
            <person name="Putnam N."/>
            <person name="Rokas A."/>
            <person name="Wright K.J."/>
            <person name="Zuzow R."/>
            <person name="Dirks W."/>
            <person name="Good M."/>
            <person name="Goodstein D."/>
            <person name="Lemons D."/>
            <person name="Li W."/>
            <person name="Lyons J.B."/>
            <person name="Morris A."/>
            <person name="Nichols S."/>
            <person name="Richter D.J."/>
            <person name="Salamov A."/>
            <person name="Bork P."/>
            <person name="Lim W.A."/>
            <person name="Manning G."/>
            <person name="Miller W.T."/>
            <person name="McGinnis W."/>
            <person name="Shapiro H."/>
            <person name="Tjian R."/>
            <person name="Grigoriev I.V."/>
            <person name="Rokhsar D."/>
        </authorList>
    </citation>
    <scope>NUCLEOTIDE SEQUENCE [LARGE SCALE GENOMIC DNA]</scope>
    <source>
        <strain evidence="3">MX1 / ATCC 50154</strain>
    </source>
</reference>
<dbReference type="SMART" id="SM00849">
    <property type="entry name" value="Lactamase_B"/>
    <property type="match status" value="1"/>
</dbReference>
<dbReference type="EMBL" id="CH991543">
    <property type="protein sequence ID" value="EDQ92320.1"/>
    <property type="molecule type" value="Genomic_DNA"/>
</dbReference>
<evidence type="ECO:0000313" key="3">
    <source>
        <dbReference type="Proteomes" id="UP000001357"/>
    </source>
</evidence>
<proteinExistence type="predicted"/>
<dbReference type="STRING" id="81824.A9UNX5"/>
<accession>A9UNX5</accession>
<organism evidence="2 3">
    <name type="scientific">Monosiga brevicollis</name>
    <name type="common">Choanoflagellate</name>
    <dbReference type="NCBI Taxonomy" id="81824"/>
    <lineage>
        <taxon>Eukaryota</taxon>
        <taxon>Choanoflagellata</taxon>
        <taxon>Craspedida</taxon>
        <taxon>Salpingoecidae</taxon>
        <taxon>Monosiga</taxon>
    </lineage>
</organism>
<protein>
    <recommendedName>
        <fullName evidence="1">Metallo-beta-lactamase domain-containing protein</fullName>
    </recommendedName>
</protein>
<name>A9UNX5_MONBE</name>
<keyword evidence="3" id="KW-1185">Reference proteome</keyword>
<dbReference type="GeneID" id="5887690"/>
<dbReference type="eggNOG" id="KOG1361">
    <property type="taxonomic scope" value="Eukaryota"/>
</dbReference>
<dbReference type="CDD" id="cd16273">
    <property type="entry name" value="SNM1A-1C-like_MBL-fold"/>
    <property type="match status" value="1"/>
</dbReference>
<dbReference type="OMA" id="PCQFLPF"/>
<dbReference type="KEGG" id="mbr:MONBRDRAFT_2631"/>
<dbReference type="InParanoid" id="A9UNX5"/>
<sequence>TSFVVDAFTYGAVPQCTAYFLSHFHYDHYGGLTARFDWGPLYCSAITARLVQSQIGVKPEHIRIINPGNTYQIEGHRVTVLEADHCPGAVLLIFNVNGRNVLHTGDFRATEQVLQSLQSFSIHTVHLDTTYCNEKYCFPRIETILSRLQDICEKHRLPRTLFLCGTYTIGKERVFRAIVERLGAKFWCPKDKKK</sequence>
<dbReference type="InterPro" id="IPR001279">
    <property type="entry name" value="Metallo-B-lactamas"/>
</dbReference>
<dbReference type="Gene3D" id="3.60.15.10">
    <property type="entry name" value="Ribonuclease Z/Hydroxyacylglutathione hydrolase-like"/>
    <property type="match status" value="1"/>
</dbReference>
<evidence type="ECO:0000259" key="1">
    <source>
        <dbReference type="SMART" id="SM00849"/>
    </source>
</evidence>
<dbReference type="PANTHER" id="PTHR23240">
    <property type="entry name" value="DNA CROSS-LINK REPAIR PROTEIN PSO2/SNM1-RELATED"/>
    <property type="match status" value="1"/>
</dbReference>
<feature type="non-terminal residue" evidence="2">
    <location>
        <position position="1"/>
    </location>
</feature>
<dbReference type="SUPFAM" id="SSF56281">
    <property type="entry name" value="Metallo-hydrolase/oxidoreductase"/>
    <property type="match status" value="1"/>
</dbReference>
<dbReference type="InterPro" id="IPR036866">
    <property type="entry name" value="RibonucZ/Hydroxyglut_hydro"/>
</dbReference>
<dbReference type="AlphaFoldDB" id="A9UNX5"/>
<dbReference type="Pfam" id="PF12706">
    <property type="entry name" value="Lactamase_B_2"/>
    <property type="match status" value="1"/>
</dbReference>
<feature type="non-terminal residue" evidence="2">
    <location>
        <position position="194"/>
    </location>
</feature>
<dbReference type="PANTHER" id="PTHR23240:SF6">
    <property type="entry name" value="DNA CROSS-LINK REPAIR 1A PROTEIN"/>
    <property type="match status" value="1"/>
</dbReference>
<dbReference type="Proteomes" id="UP000001357">
    <property type="component" value="Unassembled WGS sequence"/>
</dbReference>